<evidence type="ECO:0000313" key="2">
    <source>
        <dbReference type="Proteomes" id="UP001299546"/>
    </source>
</evidence>
<dbReference type="RefSeq" id="WP_199882816.1">
    <property type="nucleotide sequence ID" value="NZ_JAJCIQ010000003.1"/>
</dbReference>
<reference evidence="1 2" key="1">
    <citation type="submission" date="2021-10" db="EMBL/GenBank/DDBJ databases">
        <title>Collection of gut derived symbiotic bacterial strains cultured from healthy donors.</title>
        <authorList>
            <person name="Lin H."/>
            <person name="Littmann E."/>
            <person name="Kohout C."/>
            <person name="Pamer E.G."/>
        </authorList>
    </citation>
    <scope>NUCLEOTIDE SEQUENCE [LARGE SCALE GENOMIC DNA]</scope>
    <source>
        <strain evidence="1 2">DFI.1.165</strain>
    </source>
</reference>
<comment type="caution">
    <text evidence="1">The sequence shown here is derived from an EMBL/GenBank/DDBJ whole genome shotgun (WGS) entry which is preliminary data.</text>
</comment>
<evidence type="ECO:0000313" key="1">
    <source>
        <dbReference type="EMBL" id="MCB7387210.1"/>
    </source>
</evidence>
<organism evidence="1 2">
    <name type="scientific">Bariatricus massiliensis</name>
    <dbReference type="NCBI Taxonomy" id="1745713"/>
    <lineage>
        <taxon>Bacteria</taxon>
        <taxon>Bacillati</taxon>
        <taxon>Bacillota</taxon>
        <taxon>Clostridia</taxon>
        <taxon>Lachnospirales</taxon>
        <taxon>Lachnospiraceae</taxon>
        <taxon>Bariatricus</taxon>
    </lineage>
</organism>
<keyword evidence="2" id="KW-1185">Reference proteome</keyword>
<gene>
    <name evidence="1" type="ORF">LIZ65_07900</name>
</gene>
<dbReference type="Proteomes" id="UP001299546">
    <property type="component" value="Unassembled WGS sequence"/>
</dbReference>
<sequence>MNIFHHTDSFFSCPDSRVTEDSLLSIFKLAKQIRLQLGKQGYLLDHYLSMIFEGMSSGQLAFESADEGFRAGGELQGLLFHVLDGTEPQHEHPLYPRMKELYQQYEDKLIFQERYTNLSILLLFLADEAILTSTGKFVKEQVTNIGGSVDIIRVQEVYDQISHIAGESMLEELNKRIKQRFIIAPASTLFAQGFTDELLYKLTYRDIETSRQIFQLFLDMIPSDTDEVQTHGKL</sequence>
<name>A0ABS8DFL0_9FIRM</name>
<protein>
    <submittedName>
        <fullName evidence="1">Uncharacterized protein</fullName>
    </submittedName>
</protein>
<proteinExistence type="predicted"/>
<accession>A0ABS8DFL0</accession>
<dbReference type="EMBL" id="JAJCIS010000003">
    <property type="protein sequence ID" value="MCB7387210.1"/>
    <property type="molecule type" value="Genomic_DNA"/>
</dbReference>